<dbReference type="PANTHER" id="PTHR47545">
    <property type="entry name" value="MULTIFUNCTIONAL CCA PROTEIN"/>
    <property type="match status" value="1"/>
</dbReference>
<dbReference type="SUPFAM" id="SSF81301">
    <property type="entry name" value="Nucleotidyltransferase"/>
    <property type="match status" value="1"/>
</dbReference>
<evidence type="ECO:0000256" key="9">
    <source>
        <dbReference type="ARBA" id="ARBA00022842"/>
    </source>
</evidence>
<evidence type="ECO:0000259" key="11">
    <source>
        <dbReference type="Pfam" id="PF01743"/>
    </source>
</evidence>
<evidence type="ECO:0000259" key="12">
    <source>
        <dbReference type="Pfam" id="PF12627"/>
    </source>
</evidence>
<evidence type="ECO:0000256" key="2">
    <source>
        <dbReference type="ARBA" id="ARBA00022679"/>
    </source>
</evidence>
<dbReference type="GO" id="GO:0004810">
    <property type="term" value="F:CCA tRNA nucleotidyltransferase activity"/>
    <property type="evidence" value="ECO:0007669"/>
    <property type="project" value="InterPro"/>
</dbReference>
<dbReference type="EMBL" id="UINC01006629">
    <property type="protein sequence ID" value="SVA28691.1"/>
    <property type="molecule type" value="Genomic_DNA"/>
</dbReference>
<evidence type="ECO:0000256" key="4">
    <source>
        <dbReference type="ARBA" id="ARBA00022695"/>
    </source>
</evidence>
<evidence type="ECO:0000256" key="5">
    <source>
        <dbReference type="ARBA" id="ARBA00022723"/>
    </source>
</evidence>
<evidence type="ECO:0000256" key="10">
    <source>
        <dbReference type="ARBA" id="ARBA00022884"/>
    </source>
</evidence>
<proteinExistence type="predicted"/>
<dbReference type="GO" id="GO:0003723">
    <property type="term" value="F:RNA binding"/>
    <property type="evidence" value="ECO:0007669"/>
    <property type="project" value="UniProtKB-KW"/>
</dbReference>
<dbReference type="InterPro" id="IPR032828">
    <property type="entry name" value="PolyA_RNA-bd"/>
</dbReference>
<comment type="cofactor">
    <cofactor evidence="1">
        <name>Mg(2+)</name>
        <dbReference type="ChEBI" id="CHEBI:18420"/>
    </cofactor>
</comment>
<dbReference type="AlphaFoldDB" id="A0A381ULS6"/>
<dbReference type="InterPro" id="IPR002646">
    <property type="entry name" value="PolA_pol_head_dom"/>
</dbReference>
<evidence type="ECO:0000256" key="6">
    <source>
        <dbReference type="ARBA" id="ARBA00022741"/>
    </source>
</evidence>
<dbReference type="InterPro" id="IPR050124">
    <property type="entry name" value="tRNA_CCA-adding_enzyme"/>
</dbReference>
<evidence type="ECO:0000313" key="13">
    <source>
        <dbReference type="EMBL" id="SVA28691.1"/>
    </source>
</evidence>
<feature type="domain" description="tRNA nucleotidyltransferase/poly(A) polymerase RNA and SrmB- binding" evidence="12">
    <location>
        <begin position="150"/>
        <end position="211"/>
    </location>
</feature>
<dbReference type="Pfam" id="PF01743">
    <property type="entry name" value="PolyA_pol"/>
    <property type="match status" value="1"/>
</dbReference>
<name>A0A381ULS6_9ZZZZ</name>
<dbReference type="InterPro" id="IPR012006">
    <property type="entry name" value="CCA_bact"/>
</dbReference>
<protein>
    <recommendedName>
        <fullName evidence="14">Poly A polymerase head domain-containing protein</fullName>
    </recommendedName>
</protein>
<organism evidence="13">
    <name type="scientific">marine metagenome</name>
    <dbReference type="NCBI Taxonomy" id="408172"/>
    <lineage>
        <taxon>unclassified sequences</taxon>
        <taxon>metagenomes</taxon>
        <taxon>ecological metagenomes</taxon>
    </lineage>
</organism>
<dbReference type="GO" id="GO:0001680">
    <property type="term" value="P:tRNA 3'-terminal CCA addition"/>
    <property type="evidence" value="ECO:0007669"/>
    <property type="project" value="InterPro"/>
</dbReference>
<dbReference type="GO" id="GO:0046872">
    <property type="term" value="F:metal ion binding"/>
    <property type="evidence" value="ECO:0007669"/>
    <property type="project" value="UniProtKB-KW"/>
</dbReference>
<keyword evidence="8" id="KW-0067">ATP-binding</keyword>
<accession>A0A381ULS6</accession>
<keyword evidence="6" id="KW-0547">Nucleotide-binding</keyword>
<dbReference type="InterPro" id="IPR043519">
    <property type="entry name" value="NT_sf"/>
</dbReference>
<evidence type="ECO:0000256" key="7">
    <source>
        <dbReference type="ARBA" id="ARBA00022800"/>
    </source>
</evidence>
<dbReference type="Gene3D" id="1.10.3090.10">
    <property type="entry name" value="cca-adding enzyme, domain 2"/>
    <property type="match status" value="1"/>
</dbReference>
<feature type="domain" description="Poly A polymerase head" evidence="11">
    <location>
        <begin position="3"/>
        <end position="123"/>
    </location>
</feature>
<dbReference type="GO" id="GO:0005524">
    <property type="term" value="F:ATP binding"/>
    <property type="evidence" value="ECO:0007669"/>
    <property type="project" value="UniProtKB-KW"/>
</dbReference>
<dbReference type="Gene3D" id="3.30.460.10">
    <property type="entry name" value="Beta Polymerase, domain 2"/>
    <property type="match status" value="1"/>
</dbReference>
<dbReference type="PANTHER" id="PTHR47545:SF1">
    <property type="entry name" value="MULTIFUNCTIONAL CCA PROTEIN"/>
    <property type="match status" value="1"/>
</dbReference>
<evidence type="ECO:0008006" key="14">
    <source>
        <dbReference type="Google" id="ProtNLM"/>
    </source>
</evidence>
<dbReference type="PIRSF" id="PIRSF000813">
    <property type="entry name" value="CCA_bact"/>
    <property type="match status" value="1"/>
</dbReference>
<dbReference type="Pfam" id="PF12627">
    <property type="entry name" value="PolyA_pol_RNAbd"/>
    <property type="match status" value="1"/>
</dbReference>
<keyword evidence="4" id="KW-0548">Nucleotidyltransferase</keyword>
<gene>
    <name evidence="13" type="ORF">METZ01_LOCUS81545</name>
</gene>
<dbReference type="SUPFAM" id="SSF81891">
    <property type="entry name" value="Poly A polymerase C-terminal region-like"/>
    <property type="match status" value="1"/>
</dbReference>
<keyword evidence="9" id="KW-0460">Magnesium</keyword>
<reference evidence="13" key="1">
    <citation type="submission" date="2018-05" db="EMBL/GenBank/DDBJ databases">
        <authorList>
            <person name="Lanie J.A."/>
            <person name="Ng W.-L."/>
            <person name="Kazmierczak K.M."/>
            <person name="Andrzejewski T.M."/>
            <person name="Davidsen T.M."/>
            <person name="Wayne K.J."/>
            <person name="Tettelin H."/>
            <person name="Glass J.I."/>
            <person name="Rusch D."/>
            <person name="Podicherti R."/>
            <person name="Tsui H.-C.T."/>
            <person name="Winkler M.E."/>
        </authorList>
    </citation>
    <scope>NUCLEOTIDE SEQUENCE</scope>
</reference>
<keyword evidence="5" id="KW-0479">Metal-binding</keyword>
<evidence type="ECO:0000256" key="1">
    <source>
        <dbReference type="ARBA" id="ARBA00001946"/>
    </source>
</evidence>
<evidence type="ECO:0000256" key="3">
    <source>
        <dbReference type="ARBA" id="ARBA00022694"/>
    </source>
</evidence>
<evidence type="ECO:0000256" key="8">
    <source>
        <dbReference type="ARBA" id="ARBA00022840"/>
    </source>
</evidence>
<keyword evidence="7" id="KW-0692">RNA repair</keyword>
<sequence length="380" mass="43348">MQIYLVGGAIRDRLLGLPTPYENDWVVVNGTPDELIAQGYIKVGKSFPVFIDPKSGEEYALARTERKTGEGYHGFEFDAGPHVTLEEDLSRRDLTINAIAQNHDGLLLDPFHGQKDIENKTLRHVSDAFQEDPLRVLRIARFKAKLSPFDFVIAEETKTLINEIVDRGELSSLVPERTWLETEKVLQGVGFNEYFKTLIEFKALDDTYPDLAGLDLSFFSHPIIQKAADEDHSKQFRFASIFYALIKEGKKNVKDKLDSMQNNMRFANAYKDIPVLLISSFELIQRDLSEYSADHLLTILETLDALRRPNNLEATLNLLMLDADDDFIQKRNLLQLSLDLVKNIKINNLQESGLEGNEIARKIREIRLIAIKKDIENSNI</sequence>
<keyword evidence="10" id="KW-0694">RNA-binding</keyword>
<keyword evidence="3" id="KW-0819">tRNA processing</keyword>
<keyword evidence="2" id="KW-0808">Transferase</keyword>